<gene>
    <name evidence="11" type="ordered locus">Fluta_2242</name>
</gene>
<dbReference type="OrthoDB" id="1095452at2"/>
<evidence type="ECO:0000256" key="9">
    <source>
        <dbReference type="ARBA" id="ARBA00023136"/>
    </source>
</evidence>
<evidence type="ECO:0000256" key="3">
    <source>
        <dbReference type="ARBA" id="ARBA00022448"/>
    </source>
</evidence>
<accession>F2IAS3</accession>
<protein>
    <submittedName>
        <fullName evidence="11">TonB family protein</fullName>
    </submittedName>
</protein>
<sequence>MRHVDYIGWSLPKTNKTICGIFSETQVAKGYENYRQLVAKTVLALGLGISANAQAQEENDPFRSSLKTPKEHVIAGVVIDETPTADYPSGIAALCSFFKENIIYPSDSVEGKVYVSLTIDTVGRVTNVRIKKSLSPLADAEVIRVVRLMVFKPAIINGKPVNSKISLPCSFSLGKND</sequence>
<keyword evidence="6" id="KW-0812">Transmembrane</keyword>
<keyword evidence="4" id="KW-1003">Cell membrane</keyword>
<reference evidence="11 12" key="1">
    <citation type="journal article" date="2011" name="Stand. Genomic Sci.">
        <title>Complete genome sequence of the gliding freshwater bacterium Fluviicola taffensis type strain (RW262).</title>
        <authorList>
            <person name="Woyke T."/>
            <person name="Chertkov O."/>
            <person name="Lapidus A."/>
            <person name="Nolan M."/>
            <person name="Lucas S."/>
            <person name="Del Rio T.G."/>
            <person name="Tice H."/>
            <person name="Cheng J.F."/>
            <person name="Tapia R."/>
            <person name="Han C."/>
            <person name="Goodwin L."/>
            <person name="Pitluck S."/>
            <person name="Liolios K."/>
            <person name="Pagani I."/>
            <person name="Ivanova N."/>
            <person name="Huntemann M."/>
            <person name="Mavromatis K."/>
            <person name="Mikhailova N."/>
            <person name="Pati A."/>
            <person name="Chen A."/>
            <person name="Palaniappan K."/>
            <person name="Land M."/>
            <person name="Hauser L."/>
            <person name="Brambilla E.M."/>
            <person name="Rohde M."/>
            <person name="Mwirichia R."/>
            <person name="Sikorski J."/>
            <person name="Tindall B.J."/>
            <person name="Goker M."/>
            <person name="Bristow J."/>
            <person name="Eisen J.A."/>
            <person name="Markowitz V."/>
            <person name="Hugenholtz P."/>
            <person name="Klenk H.P."/>
            <person name="Kyrpides N.C."/>
        </authorList>
    </citation>
    <scope>NUCLEOTIDE SEQUENCE [LARGE SCALE GENOMIC DNA]</scope>
    <source>
        <strain evidence="12">DSM 16823 / RW262 / RW262</strain>
    </source>
</reference>
<reference evidence="12" key="2">
    <citation type="submission" date="2011-02" db="EMBL/GenBank/DDBJ databases">
        <title>The complete genome of Fluviicola taffensis DSM 16823.</title>
        <authorList>
            <consortium name="US DOE Joint Genome Institute (JGI-PGF)"/>
            <person name="Lucas S."/>
            <person name="Copeland A."/>
            <person name="Lapidus A."/>
            <person name="Bruce D."/>
            <person name="Goodwin L."/>
            <person name="Pitluck S."/>
            <person name="Kyrpides N."/>
            <person name="Mavromatis K."/>
            <person name="Ivanova N."/>
            <person name="Mikhailova N."/>
            <person name="Pagani I."/>
            <person name="Chertkov O."/>
            <person name="Detter J.C."/>
            <person name="Han C."/>
            <person name="Tapia R."/>
            <person name="Land M."/>
            <person name="Hauser L."/>
            <person name="Markowitz V."/>
            <person name="Cheng J.-F."/>
            <person name="Hugenholtz P."/>
            <person name="Woyke T."/>
            <person name="Wu D."/>
            <person name="Tindall B."/>
            <person name="Pomrenke H.G."/>
            <person name="Brambilla E."/>
            <person name="Klenk H.-P."/>
            <person name="Eisen J.A."/>
        </authorList>
    </citation>
    <scope>NUCLEOTIDE SEQUENCE [LARGE SCALE GENOMIC DNA]</scope>
    <source>
        <strain evidence="12">DSM 16823 / RW262 / RW262</strain>
    </source>
</reference>
<dbReference type="InterPro" id="IPR006260">
    <property type="entry name" value="TonB/TolA_C"/>
</dbReference>
<keyword evidence="12" id="KW-1185">Reference proteome</keyword>
<organism evidence="11 12">
    <name type="scientific">Fluviicola taffensis (strain DSM 16823 / NCIMB 13979 / RW262)</name>
    <dbReference type="NCBI Taxonomy" id="755732"/>
    <lineage>
        <taxon>Bacteria</taxon>
        <taxon>Pseudomonadati</taxon>
        <taxon>Bacteroidota</taxon>
        <taxon>Flavobacteriia</taxon>
        <taxon>Flavobacteriales</taxon>
        <taxon>Crocinitomicaceae</taxon>
        <taxon>Fluviicola</taxon>
    </lineage>
</organism>
<dbReference type="eggNOG" id="COG0810">
    <property type="taxonomic scope" value="Bacteria"/>
</dbReference>
<dbReference type="GO" id="GO:0098797">
    <property type="term" value="C:plasma membrane protein complex"/>
    <property type="evidence" value="ECO:0007669"/>
    <property type="project" value="TreeGrafter"/>
</dbReference>
<dbReference type="NCBIfam" id="TIGR01352">
    <property type="entry name" value="tonB_Cterm"/>
    <property type="match status" value="1"/>
</dbReference>
<dbReference type="GO" id="GO:0055085">
    <property type="term" value="P:transmembrane transport"/>
    <property type="evidence" value="ECO:0007669"/>
    <property type="project" value="InterPro"/>
</dbReference>
<dbReference type="PANTHER" id="PTHR33446:SF2">
    <property type="entry name" value="PROTEIN TONB"/>
    <property type="match status" value="1"/>
</dbReference>
<dbReference type="RefSeq" id="WP_013686998.1">
    <property type="nucleotide sequence ID" value="NC_015321.1"/>
</dbReference>
<evidence type="ECO:0000256" key="7">
    <source>
        <dbReference type="ARBA" id="ARBA00022927"/>
    </source>
</evidence>
<evidence type="ECO:0000256" key="8">
    <source>
        <dbReference type="ARBA" id="ARBA00022989"/>
    </source>
</evidence>
<keyword evidence="7" id="KW-0653">Protein transport</keyword>
<dbReference type="InterPro" id="IPR051045">
    <property type="entry name" value="TonB-dependent_transducer"/>
</dbReference>
<dbReference type="PANTHER" id="PTHR33446">
    <property type="entry name" value="PROTEIN TONB-RELATED"/>
    <property type="match status" value="1"/>
</dbReference>
<dbReference type="Gene3D" id="3.30.1150.10">
    <property type="match status" value="1"/>
</dbReference>
<dbReference type="InterPro" id="IPR037682">
    <property type="entry name" value="TonB_C"/>
</dbReference>
<dbReference type="HOGENOM" id="CLU_1515759_0_0_10"/>
<keyword evidence="3" id="KW-0813">Transport</keyword>
<evidence type="ECO:0000313" key="11">
    <source>
        <dbReference type="EMBL" id="AEA44228.1"/>
    </source>
</evidence>
<dbReference type="Proteomes" id="UP000007463">
    <property type="component" value="Chromosome"/>
</dbReference>
<proteinExistence type="inferred from homology"/>
<name>F2IAS3_FLUTR</name>
<feature type="domain" description="TonB C-terminal" evidence="10">
    <location>
        <begin position="109"/>
        <end position="173"/>
    </location>
</feature>
<dbReference type="SUPFAM" id="SSF74653">
    <property type="entry name" value="TolA/TonB C-terminal domain"/>
    <property type="match status" value="1"/>
</dbReference>
<dbReference type="GO" id="GO:0015031">
    <property type="term" value="P:protein transport"/>
    <property type="evidence" value="ECO:0007669"/>
    <property type="project" value="UniProtKB-KW"/>
</dbReference>
<evidence type="ECO:0000256" key="4">
    <source>
        <dbReference type="ARBA" id="ARBA00022475"/>
    </source>
</evidence>
<evidence type="ECO:0000256" key="6">
    <source>
        <dbReference type="ARBA" id="ARBA00022692"/>
    </source>
</evidence>
<dbReference type="KEGG" id="fte:Fluta_2242"/>
<dbReference type="Pfam" id="PF03544">
    <property type="entry name" value="TonB_C"/>
    <property type="match status" value="1"/>
</dbReference>
<keyword evidence="9" id="KW-0472">Membrane</keyword>
<dbReference type="AlphaFoldDB" id="F2IAS3"/>
<comment type="similarity">
    <text evidence="2">Belongs to the TonB family.</text>
</comment>
<evidence type="ECO:0000313" key="12">
    <source>
        <dbReference type="Proteomes" id="UP000007463"/>
    </source>
</evidence>
<evidence type="ECO:0000256" key="1">
    <source>
        <dbReference type="ARBA" id="ARBA00004383"/>
    </source>
</evidence>
<keyword evidence="8" id="KW-1133">Transmembrane helix</keyword>
<evidence type="ECO:0000256" key="2">
    <source>
        <dbReference type="ARBA" id="ARBA00006555"/>
    </source>
</evidence>
<comment type="subcellular location">
    <subcellularLocation>
        <location evidence="1">Cell inner membrane</location>
        <topology evidence="1">Single-pass membrane protein</topology>
        <orientation evidence="1">Periplasmic side</orientation>
    </subcellularLocation>
</comment>
<evidence type="ECO:0000256" key="5">
    <source>
        <dbReference type="ARBA" id="ARBA00022519"/>
    </source>
</evidence>
<dbReference type="STRING" id="755732.Fluta_2242"/>
<evidence type="ECO:0000259" key="10">
    <source>
        <dbReference type="Pfam" id="PF03544"/>
    </source>
</evidence>
<dbReference type="EMBL" id="CP002542">
    <property type="protein sequence ID" value="AEA44228.1"/>
    <property type="molecule type" value="Genomic_DNA"/>
</dbReference>
<dbReference type="GO" id="GO:0031992">
    <property type="term" value="F:energy transducer activity"/>
    <property type="evidence" value="ECO:0007669"/>
    <property type="project" value="TreeGrafter"/>
</dbReference>
<keyword evidence="5" id="KW-0997">Cell inner membrane</keyword>